<evidence type="ECO:0000256" key="3">
    <source>
        <dbReference type="ARBA" id="ARBA00011890"/>
    </source>
</evidence>
<comment type="subcellular location">
    <subcellularLocation>
        <location evidence="1">Cytoplasm</location>
    </subcellularLocation>
</comment>
<protein>
    <recommendedName>
        <fullName evidence="4">Protein-L-isoaspartate O-methyltransferase</fullName>
        <ecNumber evidence="3">2.1.1.77</ecNumber>
    </recommendedName>
    <alternativeName>
        <fullName evidence="11">L-isoaspartyl protein carboxyl methyltransferase</fullName>
    </alternativeName>
    <alternativeName>
        <fullName evidence="9">Protein L-isoaspartyl methyltransferase</fullName>
    </alternativeName>
    <alternativeName>
        <fullName evidence="10">Protein-beta-aspartate methyltransferase</fullName>
    </alternativeName>
</protein>
<keyword evidence="7" id="KW-0808">Transferase</keyword>
<dbReference type="PANTHER" id="PTHR11579">
    <property type="entry name" value="PROTEIN-L-ISOASPARTATE O-METHYLTRANSFERASE"/>
    <property type="match status" value="1"/>
</dbReference>
<evidence type="ECO:0000256" key="9">
    <source>
        <dbReference type="ARBA" id="ARBA00030757"/>
    </source>
</evidence>
<dbReference type="GO" id="GO:0005737">
    <property type="term" value="C:cytoplasm"/>
    <property type="evidence" value="ECO:0007669"/>
    <property type="project" value="UniProtKB-SubCell"/>
</dbReference>
<dbReference type="EMBL" id="JAAYEE010000247">
    <property type="protein sequence ID" value="NLW36397.1"/>
    <property type="molecule type" value="Genomic_DNA"/>
</dbReference>
<evidence type="ECO:0000256" key="11">
    <source>
        <dbReference type="ARBA" id="ARBA00031350"/>
    </source>
</evidence>
<organism evidence="12 13">
    <name type="scientific">Syntrophorhabdus aromaticivorans</name>
    <dbReference type="NCBI Taxonomy" id="328301"/>
    <lineage>
        <taxon>Bacteria</taxon>
        <taxon>Pseudomonadati</taxon>
        <taxon>Thermodesulfobacteriota</taxon>
        <taxon>Syntrophorhabdia</taxon>
        <taxon>Syntrophorhabdales</taxon>
        <taxon>Syntrophorhabdaceae</taxon>
        <taxon>Syntrophorhabdus</taxon>
    </lineage>
</organism>
<proteinExistence type="inferred from homology"/>
<dbReference type="AlphaFoldDB" id="A0A971M6I2"/>
<keyword evidence="6" id="KW-0489">Methyltransferase</keyword>
<evidence type="ECO:0000256" key="2">
    <source>
        <dbReference type="ARBA" id="ARBA00005369"/>
    </source>
</evidence>
<comment type="similarity">
    <text evidence="2">Belongs to the methyltransferase superfamily. L-isoaspartyl/D-aspartyl protein methyltransferase family.</text>
</comment>
<feature type="non-terminal residue" evidence="12">
    <location>
        <position position="91"/>
    </location>
</feature>
<dbReference type="Pfam" id="PF01135">
    <property type="entry name" value="PCMT"/>
    <property type="match status" value="1"/>
</dbReference>
<dbReference type="InterPro" id="IPR000682">
    <property type="entry name" value="PCMT"/>
</dbReference>
<evidence type="ECO:0000256" key="1">
    <source>
        <dbReference type="ARBA" id="ARBA00004496"/>
    </source>
</evidence>
<dbReference type="GO" id="GO:0032259">
    <property type="term" value="P:methylation"/>
    <property type="evidence" value="ECO:0007669"/>
    <property type="project" value="UniProtKB-KW"/>
</dbReference>
<reference evidence="12" key="1">
    <citation type="journal article" date="2020" name="Biotechnol. Biofuels">
        <title>New insights from the biogas microbiome by comprehensive genome-resolved metagenomics of nearly 1600 species originating from multiple anaerobic digesters.</title>
        <authorList>
            <person name="Campanaro S."/>
            <person name="Treu L."/>
            <person name="Rodriguez-R L.M."/>
            <person name="Kovalovszki A."/>
            <person name="Ziels R.M."/>
            <person name="Maus I."/>
            <person name="Zhu X."/>
            <person name="Kougias P.G."/>
            <person name="Basile A."/>
            <person name="Luo G."/>
            <person name="Schluter A."/>
            <person name="Konstantinidis K.T."/>
            <person name="Angelidaki I."/>
        </authorList>
    </citation>
    <scope>NUCLEOTIDE SEQUENCE</scope>
    <source>
        <strain evidence="12">AS06rmzACSIP_7</strain>
    </source>
</reference>
<evidence type="ECO:0000256" key="4">
    <source>
        <dbReference type="ARBA" id="ARBA00013346"/>
    </source>
</evidence>
<dbReference type="Proteomes" id="UP000777265">
    <property type="component" value="Unassembled WGS sequence"/>
</dbReference>
<keyword evidence="8" id="KW-0949">S-adenosyl-L-methionine</keyword>
<name>A0A971M6I2_9BACT</name>
<dbReference type="Gene3D" id="3.40.50.150">
    <property type="entry name" value="Vaccinia Virus protein VP39"/>
    <property type="match status" value="1"/>
</dbReference>
<evidence type="ECO:0000256" key="10">
    <source>
        <dbReference type="ARBA" id="ARBA00031323"/>
    </source>
</evidence>
<dbReference type="EC" id="2.1.1.77" evidence="3"/>
<dbReference type="InterPro" id="IPR029063">
    <property type="entry name" value="SAM-dependent_MTases_sf"/>
</dbReference>
<reference evidence="12" key="2">
    <citation type="submission" date="2020-01" db="EMBL/GenBank/DDBJ databases">
        <authorList>
            <person name="Campanaro S."/>
        </authorList>
    </citation>
    <scope>NUCLEOTIDE SEQUENCE</scope>
    <source>
        <strain evidence="12">AS06rmzACSIP_7</strain>
    </source>
</reference>
<dbReference type="PANTHER" id="PTHR11579:SF0">
    <property type="entry name" value="PROTEIN-L-ISOASPARTATE(D-ASPARTATE) O-METHYLTRANSFERASE"/>
    <property type="match status" value="1"/>
</dbReference>
<dbReference type="SUPFAM" id="SSF53335">
    <property type="entry name" value="S-adenosyl-L-methionine-dependent methyltransferases"/>
    <property type="match status" value="1"/>
</dbReference>
<evidence type="ECO:0000313" key="13">
    <source>
        <dbReference type="Proteomes" id="UP000777265"/>
    </source>
</evidence>
<evidence type="ECO:0000256" key="7">
    <source>
        <dbReference type="ARBA" id="ARBA00022679"/>
    </source>
</evidence>
<evidence type="ECO:0000256" key="8">
    <source>
        <dbReference type="ARBA" id="ARBA00022691"/>
    </source>
</evidence>
<keyword evidence="5" id="KW-0963">Cytoplasm</keyword>
<evidence type="ECO:0000313" key="12">
    <source>
        <dbReference type="EMBL" id="NLW36397.1"/>
    </source>
</evidence>
<accession>A0A971M6I2</accession>
<evidence type="ECO:0000256" key="6">
    <source>
        <dbReference type="ARBA" id="ARBA00022603"/>
    </source>
</evidence>
<dbReference type="GO" id="GO:0004719">
    <property type="term" value="F:protein-L-isoaspartate (D-aspartate) O-methyltransferase activity"/>
    <property type="evidence" value="ECO:0007669"/>
    <property type="project" value="UniProtKB-EC"/>
</dbReference>
<sequence>MEKRRSDMVKWDIKSRGISDKNVLNAMLKVERHRFIDERQQGDAYSDHPLPIGEGQTISQPYVVAFMTEAVALKGNERVLEIGTGSGYQAA</sequence>
<gene>
    <name evidence="12" type="ORF">GXY80_13125</name>
</gene>
<evidence type="ECO:0000256" key="5">
    <source>
        <dbReference type="ARBA" id="ARBA00022490"/>
    </source>
</evidence>
<comment type="caution">
    <text evidence="12">The sequence shown here is derived from an EMBL/GenBank/DDBJ whole genome shotgun (WGS) entry which is preliminary data.</text>
</comment>